<evidence type="ECO:0000259" key="3">
    <source>
        <dbReference type="Pfam" id="PF00561"/>
    </source>
</evidence>
<dbReference type="Gene3D" id="3.40.50.1820">
    <property type="entry name" value="alpha/beta hydrolase"/>
    <property type="match status" value="1"/>
</dbReference>
<protein>
    <recommendedName>
        <fullName evidence="3">AB hydrolase-1 domain-containing protein</fullName>
    </recommendedName>
</protein>
<gene>
    <name evidence="4" type="ORF">BINO364_LOCUS6963</name>
</gene>
<name>A0A8J9YAM9_9NEOP</name>
<dbReference type="SUPFAM" id="SSF53474">
    <property type="entry name" value="alpha/beta-Hydrolases"/>
    <property type="match status" value="1"/>
</dbReference>
<dbReference type="AlphaFoldDB" id="A0A8J9YAM9"/>
<dbReference type="InterPro" id="IPR029058">
    <property type="entry name" value="AB_hydrolase_fold"/>
</dbReference>
<proteinExistence type="inferred from homology"/>
<reference evidence="4" key="1">
    <citation type="submission" date="2021-12" db="EMBL/GenBank/DDBJ databases">
        <authorList>
            <person name="Martin H S."/>
        </authorList>
    </citation>
    <scope>NUCLEOTIDE SEQUENCE</scope>
</reference>
<dbReference type="Pfam" id="PF00561">
    <property type="entry name" value="Abhydrolase_1"/>
    <property type="match status" value="1"/>
</dbReference>
<evidence type="ECO:0000256" key="2">
    <source>
        <dbReference type="ARBA" id="ARBA00022801"/>
    </source>
</evidence>
<evidence type="ECO:0000313" key="5">
    <source>
        <dbReference type="Proteomes" id="UP000838878"/>
    </source>
</evidence>
<dbReference type="GO" id="GO:0016020">
    <property type="term" value="C:membrane"/>
    <property type="evidence" value="ECO:0007669"/>
    <property type="project" value="TreeGrafter"/>
</dbReference>
<dbReference type="Proteomes" id="UP000838878">
    <property type="component" value="Chromosome 2"/>
</dbReference>
<accession>A0A8J9YAM9</accession>
<feature type="non-terminal residue" evidence="4">
    <location>
        <position position="331"/>
    </location>
</feature>
<dbReference type="EMBL" id="OV170222">
    <property type="protein sequence ID" value="CAH0720776.1"/>
    <property type="molecule type" value="Genomic_DNA"/>
</dbReference>
<evidence type="ECO:0000313" key="4">
    <source>
        <dbReference type="EMBL" id="CAH0720776.1"/>
    </source>
</evidence>
<organism evidence="4 5">
    <name type="scientific">Brenthis ino</name>
    <name type="common">lesser marbled fritillary</name>
    <dbReference type="NCBI Taxonomy" id="405034"/>
    <lineage>
        <taxon>Eukaryota</taxon>
        <taxon>Metazoa</taxon>
        <taxon>Ecdysozoa</taxon>
        <taxon>Arthropoda</taxon>
        <taxon>Hexapoda</taxon>
        <taxon>Insecta</taxon>
        <taxon>Pterygota</taxon>
        <taxon>Neoptera</taxon>
        <taxon>Endopterygota</taxon>
        <taxon>Lepidoptera</taxon>
        <taxon>Glossata</taxon>
        <taxon>Ditrysia</taxon>
        <taxon>Papilionoidea</taxon>
        <taxon>Nymphalidae</taxon>
        <taxon>Heliconiinae</taxon>
        <taxon>Argynnini</taxon>
        <taxon>Brenthis</taxon>
    </lineage>
</organism>
<dbReference type="InterPro" id="IPR050266">
    <property type="entry name" value="AB_hydrolase_sf"/>
</dbReference>
<sequence>MARKLFSSLIINPNKSCIRPIFLQSNTNKLHTEVSVKEVQIPVKWGHLACKLWGNEHERPILALHGWQDNAGTWDPLAPLLYSNSKRPILAIDFPGHGLSSWIPEGMQYYPWDLPRLILQIKDYFKWDKVSLLSHSMGSIAGMRFACVFPDDVDFYVAVDSLILDDYDLKQIVENLPSLLRKIQKTQELKGEPPVYTMEEIIKIWHMGTAKSVSMESVPYLTKRGTKESTTVPNKYYFSRDPRLKCSIFSVENKKFIETLIRRLKCPTLYIKGTDSPYGVDEYSVEMRELVAKNNPEFESHFLPGTHHLHLNNPELVLPHILKFLKKYKFI</sequence>
<evidence type="ECO:0000256" key="1">
    <source>
        <dbReference type="ARBA" id="ARBA00008645"/>
    </source>
</evidence>
<dbReference type="GO" id="GO:0016787">
    <property type="term" value="F:hydrolase activity"/>
    <property type="evidence" value="ECO:0007669"/>
    <property type="project" value="UniProtKB-KW"/>
</dbReference>
<dbReference type="PANTHER" id="PTHR43798:SF14">
    <property type="entry name" value="SERINE HYDROLASE-LIKE PROTEIN DDB_G0286239"/>
    <property type="match status" value="1"/>
</dbReference>
<feature type="domain" description="AB hydrolase-1" evidence="3">
    <location>
        <begin position="60"/>
        <end position="174"/>
    </location>
</feature>
<dbReference type="InterPro" id="IPR000073">
    <property type="entry name" value="AB_hydrolase_1"/>
</dbReference>
<dbReference type="PANTHER" id="PTHR43798">
    <property type="entry name" value="MONOACYLGLYCEROL LIPASE"/>
    <property type="match status" value="1"/>
</dbReference>
<comment type="similarity">
    <text evidence="1">Belongs to the AB hydrolase superfamily.</text>
</comment>
<keyword evidence="5" id="KW-1185">Reference proteome</keyword>
<keyword evidence="2" id="KW-0378">Hydrolase</keyword>
<dbReference type="OrthoDB" id="190201at2759"/>